<evidence type="ECO:0000256" key="3">
    <source>
        <dbReference type="ARBA" id="ARBA00005984"/>
    </source>
</evidence>
<accession>A0A381NT69</accession>
<dbReference type="CDD" id="cd16012">
    <property type="entry name" value="ALP"/>
    <property type="match status" value="1"/>
</dbReference>
<dbReference type="AlphaFoldDB" id="A0A381NT69"/>
<evidence type="ECO:0000256" key="2">
    <source>
        <dbReference type="ARBA" id="ARBA00001947"/>
    </source>
</evidence>
<dbReference type="PANTHER" id="PTHR11596">
    <property type="entry name" value="ALKALINE PHOSPHATASE"/>
    <property type="match status" value="1"/>
</dbReference>
<evidence type="ECO:0000256" key="5">
    <source>
        <dbReference type="ARBA" id="ARBA00022723"/>
    </source>
</evidence>
<evidence type="ECO:0008006" key="10">
    <source>
        <dbReference type="Google" id="ProtNLM"/>
    </source>
</evidence>
<dbReference type="GO" id="GO:0004035">
    <property type="term" value="F:alkaline phosphatase activity"/>
    <property type="evidence" value="ECO:0007669"/>
    <property type="project" value="TreeGrafter"/>
</dbReference>
<sequence>MKTKLIIAGVAILVVGAAIGAWATYSFAQNLIMENLPIGTASLDEKDSYIKAAPDLNPLQPKKLKVPSNKAKNVILLIGDGMSISQISAYRLINGGPNSRISVDKFPYSGIVLTHSEDGIVTDSASSATAYSTGFKTNNTYLGLDANKNVLENLTETLDRSGYVSSLLATSEITHATPAAFVAHVDLRWKTDEISSQMVDSNVATFLGGGRHFFLPEEKGGKREDGRNLLQEVSDSHVLLKTKEDMINFDPNKPGRVFGLFADEHIRNIETPDNHIFEPSLADMLEFSVNRSDYFIDNGCRGFFIMAEGSQVDWAGHVNNIDYLNNEMKDLDSAVDWALNYAIENSDTLVVVTADHETGGLLIEPANPVDYKGDKVKFSFNTAVGRGTHTGVPVPVYAYGPGAENFTGTLDNTDVYRAILASLETDSSLGSCIN</sequence>
<keyword evidence="5" id="KW-0479">Metal-binding</keyword>
<evidence type="ECO:0000256" key="6">
    <source>
        <dbReference type="ARBA" id="ARBA00022801"/>
    </source>
</evidence>
<proteinExistence type="inferred from homology"/>
<dbReference type="InterPro" id="IPR001952">
    <property type="entry name" value="Alkaline_phosphatase"/>
</dbReference>
<comment type="cofactor">
    <cofactor evidence="2">
        <name>Zn(2+)</name>
        <dbReference type="ChEBI" id="CHEBI:29105"/>
    </cofactor>
</comment>
<dbReference type="SUPFAM" id="SSF53649">
    <property type="entry name" value="Alkaline phosphatase-like"/>
    <property type="match status" value="1"/>
</dbReference>
<keyword evidence="7" id="KW-0862">Zinc</keyword>
<dbReference type="EMBL" id="UINC01000560">
    <property type="protein sequence ID" value="SUZ57489.1"/>
    <property type="molecule type" value="Genomic_DNA"/>
</dbReference>
<organism evidence="9">
    <name type="scientific">marine metagenome</name>
    <dbReference type="NCBI Taxonomy" id="408172"/>
    <lineage>
        <taxon>unclassified sequences</taxon>
        <taxon>metagenomes</taxon>
        <taxon>ecological metagenomes</taxon>
    </lineage>
</organism>
<evidence type="ECO:0000256" key="8">
    <source>
        <dbReference type="ARBA" id="ARBA00022842"/>
    </source>
</evidence>
<gene>
    <name evidence="9" type="ORF">METZ01_LOCUS10343</name>
</gene>
<protein>
    <recommendedName>
        <fullName evidence="10">Alkaline phosphatase</fullName>
    </recommendedName>
</protein>
<dbReference type="PROSITE" id="PS00123">
    <property type="entry name" value="ALKALINE_PHOSPHATASE"/>
    <property type="match status" value="1"/>
</dbReference>
<evidence type="ECO:0000256" key="4">
    <source>
        <dbReference type="ARBA" id="ARBA00022553"/>
    </source>
</evidence>
<dbReference type="PRINTS" id="PR00113">
    <property type="entry name" value="ALKPHPHTASE"/>
</dbReference>
<dbReference type="SMART" id="SM00098">
    <property type="entry name" value="alkPPc"/>
    <property type="match status" value="1"/>
</dbReference>
<dbReference type="PANTHER" id="PTHR11596:SF5">
    <property type="entry name" value="ALKALINE PHOSPHATASE"/>
    <property type="match status" value="1"/>
</dbReference>
<dbReference type="InterPro" id="IPR017850">
    <property type="entry name" value="Alkaline_phosphatase_core_sf"/>
</dbReference>
<comment type="cofactor">
    <cofactor evidence="1">
        <name>Mg(2+)</name>
        <dbReference type="ChEBI" id="CHEBI:18420"/>
    </cofactor>
</comment>
<keyword evidence="8" id="KW-0460">Magnesium</keyword>
<keyword evidence="4" id="KW-0597">Phosphoprotein</keyword>
<dbReference type="GO" id="GO:0046872">
    <property type="term" value="F:metal ion binding"/>
    <property type="evidence" value="ECO:0007669"/>
    <property type="project" value="UniProtKB-KW"/>
</dbReference>
<dbReference type="InterPro" id="IPR018299">
    <property type="entry name" value="Alkaline_phosphatase_AS"/>
</dbReference>
<keyword evidence="6" id="KW-0378">Hydrolase</keyword>
<evidence type="ECO:0000256" key="7">
    <source>
        <dbReference type="ARBA" id="ARBA00022833"/>
    </source>
</evidence>
<dbReference type="Gene3D" id="3.40.720.10">
    <property type="entry name" value="Alkaline Phosphatase, subunit A"/>
    <property type="match status" value="1"/>
</dbReference>
<reference evidence="9" key="1">
    <citation type="submission" date="2018-05" db="EMBL/GenBank/DDBJ databases">
        <authorList>
            <person name="Lanie J.A."/>
            <person name="Ng W.-L."/>
            <person name="Kazmierczak K.M."/>
            <person name="Andrzejewski T.M."/>
            <person name="Davidsen T.M."/>
            <person name="Wayne K.J."/>
            <person name="Tettelin H."/>
            <person name="Glass J.I."/>
            <person name="Rusch D."/>
            <person name="Podicherti R."/>
            <person name="Tsui H.-C.T."/>
            <person name="Winkler M.E."/>
        </authorList>
    </citation>
    <scope>NUCLEOTIDE SEQUENCE</scope>
</reference>
<evidence type="ECO:0000256" key="1">
    <source>
        <dbReference type="ARBA" id="ARBA00001946"/>
    </source>
</evidence>
<name>A0A381NT69_9ZZZZ</name>
<evidence type="ECO:0000313" key="9">
    <source>
        <dbReference type="EMBL" id="SUZ57489.1"/>
    </source>
</evidence>
<dbReference type="Pfam" id="PF00245">
    <property type="entry name" value="Alk_phosphatase"/>
    <property type="match status" value="2"/>
</dbReference>
<comment type="similarity">
    <text evidence="3">Belongs to the alkaline phosphatase family.</text>
</comment>